<organism evidence="9 10">
    <name type="scientific">Actinomadura logoneensis</name>
    <dbReference type="NCBI Taxonomy" id="2293572"/>
    <lineage>
        <taxon>Bacteria</taxon>
        <taxon>Bacillati</taxon>
        <taxon>Actinomycetota</taxon>
        <taxon>Actinomycetes</taxon>
        <taxon>Streptosporangiales</taxon>
        <taxon>Thermomonosporaceae</taxon>
        <taxon>Actinomadura</taxon>
    </lineage>
</organism>
<evidence type="ECO:0000256" key="1">
    <source>
        <dbReference type="ARBA" id="ARBA00004651"/>
    </source>
</evidence>
<dbReference type="InterPro" id="IPR035906">
    <property type="entry name" value="MetI-like_sf"/>
</dbReference>
<feature type="transmembrane region" description="Helical" evidence="7">
    <location>
        <begin position="138"/>
        <end position="159"/>
    </location>
</feature>
<dbReference type="RefSeq" id="WP_117360953.1">
    <property type="nucleotide sequence ID" value="NZ_QURH01000971.1"/>
</dbReference>
<dbReference type="EMBL" id="QURH01000971">
    <property type="protein sequence ID" value="RFU37425.1"/>
    <property type="molecule type" value="Genomic_DNA"/>
</dbReference>
<accession>A0A372JBN6</accession>
<dbReference type="Gene3D" id="1.10.3720.10">
    <property type="entry name" value="MetI-like"/>
    <property type="match status" value="1"/>
</dbReference>
<name>A0A372JBN6_9ACTN</name>
<evidence type="ECO:0000256" key="3">
    <source>
        <dbReference type="ARBA" id="ARBA00022475"/>
    </source>
</evidence>
<dbReference type="AlphaFoldDB" id="A0A372JBN6"/>
<comment type="subcellular location">
    <subcellularLocation>
        <location evidence="1 7">Cell membrane</location>
        <topology evidence="1 7">Multi-pass membrane protein</topology>
    </subcellularLocation>
</comment>
<proteinExistence type="inferred from homology"/>
<comment type="caution">
    <text evidence="9">The sequence shown here is derived from an EMBL/GenBank/DDBJ whole genome shotgun (WGS) entry which is preliminary data.</text>
</comment>
<evidence type="ECO:0000256" key="6">
    <source>
        <dbReference type="ARBA" id="ARBA00023136"/>
    </source>
</evidence>
<comment type="similarity">
    <text evidence="7">Belongs to the binding-protein-dependent transport system permease family.</text>
</comment>
<keyword evidence="3" id="KW-1003">Cell membrane</keyword>
<dbReference type="PROSITE" id="PS50928">
    <property type="entry name" value="ABC_TM1"/>
    <property type="match status" value="1"/>
</dbReference>
<evidence type="ECO:0000256" key="4">
    <source>
        <dbReference type="ARBA" id="ARBA00022692"/>
    </source>
</evidence>
<evidence type="ECO:0000256" key="5">
    <source>
        <dbReference type="ARBA" id="ARBA00022989"/>
    </source>
</evidence>
<feature type="domain" description="ABC transmembrane type-1" evidence="8">
    <location>
        <begin position="70"/>
        <end position="259"/>
    </location>
</feature>
<protein>
    <submittedName>
        <fullName evidence="9">Carbohydrate ABC transporter permease</fullName>
    </submittedName>
</protein>
<feature type="transmembrane region" description="Helical" evidence="7">
    <location>
        <begin position="105"/>
        <end position="126"/>
    </location>
</feature>
<keyword evidence="2 7" id="KW-0813">Transport</keyword>
<evidence type="ECO:0000256" key="2">
    <source>
        <dbReference type="ARBA" id="ARBA00022448"/>
    </source>
</evidence>
<dbReference type="InterPro" id="IPR000515">
    <property type="entry name" value="MetI-like"/>
</dbReference>
<dbReference type="GO" id="GO:0055085">
    <property type="term" value="P:transmembrane transport"/>
    <property type="evidence" value="ECO:0007669"/>
    <property type="project" value="InterPro"/>
</dbReference>
<evidence type="ECO:0000256" key="7">
    <source>
        <dbReference type="RuleBase" id="RU363032"/>
    </source>
</evidence>
<dbReference type="OrthoDB" id="2063054at2"/>
<dbReference type="SUPFAM" id="SSF161098">
    <property type="entry name" value="MetI-like"/>
    <property type="match status" value="1"/>
</dbReference>
<feature type="transmembrane region" description="Helical" evidence="7">
    <location>
        <begin position="238"/>
        <end position="259"/>
    </location>
</feature>
<dbReference type="PANTHER" id="PTHR43744:SF12">
    <property type="entry name" value="ABC TRANSPORTER PERMEASE PROTEIN MG189-RELATED"/>
    <property type="match status" value="1"/>
</dbReference>
<sequence length="274" mass="29939">MNPRIVGRAGAYLLLLAGAVVSLVPFYWMAVASTHDTADLFGSPPPFLPGGALMDNLSRLQSEHRFGRVVVNSLGVAVVYTVLSSLISAMCGYGLAKYRFRGRGVLLGAVLATMMIPMQVLLVPLFQMMANLGWTDTYQAVILPFLANAFGIFLMRQAFLAFPDELIESARIDGASDLRIFYQVVLPGVRPQLGALVIFTFMSQWNSFIWPLLMLNTEEKFTVPIALNQMIGLSHVDYSGLMLGSFAATLPIMIVFFVFQRQFVAGLLGGAVKG</sequence>
<keyword evidence="4 7" id="KW-0812">Transmembrane</keyword>
<evidence type="ECO:0000313" key="9">
    <source>
        <dbReference type="EMBL" id="RFU37425.1"/>
    </source>
</evidence>
<evidence type="ECO:0000313" key="10">
    <source>
        <dbReference type="Proteomes" id="UP000261811"/>
    </source>
</evidence>
<dbReference type="GO" id="GO:0005886">
    <property type="term" value="C:plasma membrane"/>
    <property type="evidence" value="ECO:0007669"/>
    <property type="project" value="UniProtKB-SubCell"/>
</dbReference>
<feature type="transmembrane region" description="Helical" evidence="7">
    <location>
        <begin position="12"/>
        <end position="30"/>
    </location>
</feature>
<dbReference type="PANTHER" id="PTHR43744">
    <property type="entry name" value="ABC TRANSPORTER PERMEASE PROTEIN MG189-RELATED-RELATED"/>
    <property type="match status" value="1"/>
</dbReference>
<keyword evidence="6 7" id="KW-0472">Membrane</keyword>
<dbReference type="Proteomes" id="UP000261811">
    <property type="component" value="Unassembled WGS sequence"/>
</dbReference>
<keyword evidence="5 7" id="KW-1133">Transmembrane helix</keyword>
<keyword evidence="10" id="KW-1185">Reference proteome</keyword>
<gene>
    <name evidence="9" type="ORF">DZF91_32935</name>
</gene>
<feature type="transmembrane region" description="Helical" evidence="7">
    <location>
        <begin position="69"/>
        <end position="93"/>
    </location>
</feature>
<reference evidence="9 10" key="1">
    <citation type="submission" date="2018-08" db="EMBL/GenBank/DDBJ databases">
        <title>Actinomadura jelena sp. nov., a novel Actinomycete isolated from soil in Chad.</title>
        <authorList>
            <person name="Shi L."/>
        </authorList>
    </citation>
    <scope>NUCLEOTIDE SEQUENCE [LARGE SCALE GENOMIC DNA]</scope>
    <source>
        <strain evidence="9 10">NEAU-G17</strain>
    </source>
</reference>
<dbReference type="Pfam" id="PF00528">
    <property type="entry name" value="BPD_transp_1"/>
    <property type="match status" value="1"/>
</dbReference>
<evidence type="ECO:0000259" key="8">
    <source>
        <dbReference type="PROSITE" id="PS50928"/>
    </source>
</evidence>
<dbReference type="CDD" id="cd06261">
    <property type="entry name" value="TM_PBP2"/>
    <property type="match status" value="1"/>
</dbReference>